<organism evidence="4 5">
    <name type="scientific">Hymenobacter endophyticus</name>
    <dbReference type="NCBI Taxonomy" id="3076335"/>
    <lineage>
        <taxon>Bacteria</taxon>
        <taxon>Pseudomonadati</taxon>
        <taxon>Bacteroidota</taxon>
        <taxon>Cytophagia</taxon>
        <taxon>Cytophagales</taxon>
        <taxon>Hymenobacteraceae</taxon>
        <taxon>Hymenobacter</taxon>
    </lineage>
</organism>
<dbReference type="PANTHER" id="PTHR34819">
    <property type="entry name" value="LARGE CYSTEINE-RICH PERIPLASMIC PROTEIN OMCB"/>
    <property type="match status" value="1"/>
</dbReference>
<reference evidence="4 5" key="1">
    <citation type="submission" date="2023-10" db="EMBL/GenBank/DDBJ databases">
        <title>Hymenobacter endophyticus sp. nov., an isolate from the leaf tissues of wheat.</title>
        <authorList>
            <person name="Dai Y."/>
        </authorList>
    </citation>
    <scope>NUCLEOTIDE SEQUENCE [LARGE SCALE GENOMIC DNA]</scope>
    <source>
        <strain evidence="4 5">ZK17L-C2</strain>
    </source>
</reference>
<dbReference type="RefSeq" id="WP_315997378.1">
    <property type="nucleotide sequence ID" value="NZ_JAWDJT010000002.1"/>
</dbReference>
<dbReference type="EMBL" id="JAWDJT010000002">
    <property type="protein sequence ID" value="MDU0369891.1"/>
    <property type="molecule type" value="Genomic_DNA"/>
</dbReference>
<feature type="domain" description="Secretion system C-terminal sorting" evidence="3">
    <location>
        <begin position="2252"/>
        <end position="2325"/>
    </location>
</feature>
<keyword evidence="1" id="KW-0732">Signal</keyword>
<feature type="domain" description="DUF11" evidence="2">
    <location>
        <begin position="1675"/>
        <end position="1792"/>
    </location>
</feature>
<dbReference type="InterPro" id="IPR001434">
    <property type="entry name" value="OmcB-like_DUF11"/>
</dbReference>
<feature type="signal peptide" evidence="1">
    <location>
        <begin position="1"/>
        <end position="24"/>
    </location>
</feature>
<evidence type="ECO:0000313" key="4">
    <source>
        <dbReference type="EMBL" id="MDU0369891.1"/>
    </source>
</evidence>
<dbReference type="Gene3D" id="2.60.40.10">
    <property type="entry name" value="Immunoglobulins"/>
    <property type="match status" value="3"/>
</dbReference>
<feature type="domain" description="DUF11" evidence="2">
    <location>
        <begin position="1802"/>
        <end position="1912"/>
    </location>
</feature>
<dbReference type="InterPro" id="IPR051172">
    <property type="entry name" value="Chlamydia_OmcB"/>
</dbReference>
<feature type="domain" description="DUF11" evidence="2">
    <location>
        <begin position="1315"/>
        <end position="1424"/>
    </location>
</feature>
<feature type="domain" description="DUF11" evidence="2">
    <location>
        <begin position="1060"/>
        <end position="1177"/>
    </location>
</feature>
<dbReference type="Proteomes" id="UP001250698">
    <property type="component" value="Unassembled WGS sequence"/>
</dbReference>
<evidence type="ECO:0000313" key="5">
    <source>
        <dbReference type="Proteomes" id="UP001250698"/>
    </source>
</evidence>
<evidence type="ECO:0000256" key="1">
    <source>
        <dbReference type="SAM" id="SignalP"/>
    </source>
</evidence>
<dbReference type="InterPro" id="IPR047589">
    <property type="entry name" value="DUF11_rpt"/>
</dbReference>
<dbReference type="PANTHER" id="PTHR34819:SF3">
    <property type="entry name" value="CELL SURFACE PROTEIN"/>
    <property type="match status" value="1"/>
</dbReference>
<dbReference type="InterPro" id="IPR026444">
    <property type="entry name" value="Secre_tail"/>
</dbReference>
<protein>
    <submittedName>
        <fullName evidence="4">T9SS type A sorting domain-containing protein</fullName>
    </submittedName>
</protein>
<feature type="chain" id="PRO_5046983540" evidence="1">
    <location>
        <begin position="25"/>
        <end position="2329"/>
    </location>
</feature>
<dbReference type="NCBIfam" id="TIGR04183">
    <property type="entry name" value="Por_Secre_tail"/>
    <property type="match status" value="1"/>
</dbReference>
<feature type="domain" description="DUF11" evidence="2">
    <location>
        <begin position="500"/>
        <end position="609"/>
    </location>
</feature>
<feature type="domain" description="DUF11" evidence="2">
    <location>
        <begin position="1552"/>
        <end position="1663"/>
    </location>
</feature>
<feature type="domain" description="DUF11" evidence="2">
    <location>
        <begin position="812"/>
        <end position="929"/>
    </location>
</feature>
<dbReference type="Pfam" id="PF18962">
    <property type="entry name" value="Por_Secre_tail"/>
    <property type="match status" value="1"/>
</dbReference>
<comment type="caution">
    <text evidence="4">The sequence shown here is derived from an EMBL/GenBank/DDBJ whole genome shotgun (WGS) entry which is preliminary data.</text>
</comment>
<dbReference type="InterPro" id="IPR013783">
    <property type="entry name" value="Ig-like_fold"/>
</dbReference>
<keyword evidence="5" id="KW-1185">Reference proteome</keyword>
<accession>A0ABU3TEU3</accession>
<evidence type="ECO:0000259" key="2">
    <source>
        <dbReference type="Pfam" id="PF01345"/>
    </source>
</evidence>
<dbReference type="Pfam" id="PF01345">
    <property type="entry name" value="DUF11"/>
    <property type="match status" value="9"/>
</dbReference>
<feature type="domain" description="DUF11" evidence="2">
    <location>
        <begin position="1438"/>
        <end position="1544"/>
    </location>
</feature>
<gene>
    <name evidence="4" type="ORF">ROI90_05740</name>
</gene>
<proteinExistence type="predicted"/>
<evidence type="ECO:0000259" key="3">
    <source>
        <dbReference type="Pfam" id="PF18962"/>
    </source>
</evidence>
<name>A0ABU3TEU3_9BACT</name>
<dbReference type="NCBIfam" id="TIGR01451">
    <property type="entry name" value="B_ant_repeat"/>
    <property type="match status" value="2"/>
</dbReference>
<sequence length="2329" mass="233566">MKKALRLWVALLAGACLASPDVQAQRVTPPSTLPAVMPSISDLQPPSFRQQRLEAVEANPVTTSVVGNPVAGKPTAAPTVGNQTITIGGTTNLIYISTLTVINDGGFPITAFRYITLPDPAVAELYAYNSATGASRLITAVPDEIPVSQYDRVAIRPVANTTATTNFQWRARNSSTDLSASATYTINVQQTPVAAVLVSQIVPAGAPATPLTEPLSVEPGSIAATDFAILSVPSTTQGVLALNGTAVTAGQIVTAAQASQLTFDPAAGFFGTAVFSYRGRNASGTPGTTATYGIPVAKTICGQASTLNFANLSTGQDFQTTQSVLIEGVTITASNYTAPSGQTTLRVEDNQSLPGKSLAWTADYASASSAASSVDFTFSRPLDNFSLALADIDQVNNVWRDQLQLNGYTASGQVISLSAADVALAPNNSNNFSTPNTITGQGNANNFGPSSNVVVTFPQPIVRLQLTYRNAEGVADPGGQLIGINSMSWCSVVDVYTRFTAGPVAANVGNTVSYTVEYGNNGPDAAQQVARQVTLPVGATNVTIPTGATYDPATRVINFGTAASVASGSPSSFTFSFTVPTATGAYSLVASTSTPGNENGATANNTATRNLTVSDCNQVSTLNYTTTTTTGDRRTATETVSGTSFTYTGYTAASAGTNVFSVGTNAGVLQGQTLVWTLNTTTTLGNATVTLLFNRLVDNLTLNIQDIDRNTTTANFIDNVRFDGYSVATGGTAATLSAANFSFGAANEFVAPNTARGTNTAEAGDAAGNLTVRFTTPIRRLVLTYSNSSGSLTGAREQNLGINNISFCAQADLATTVTPQTTPINAGTQGQFNVAFTNTGPDASNNVVRQVQLPAGLTGVTATNGGTYNPATGVVTYTLLPSLASGASQNSVITFTAPANAPSVTAAAVISGDASEGGNTANNSGSGTVVINPLADVTTVINGPTSLLAGQPSGTYTATFSNNGLSTASTVAQTVTLPAGATSVIIPNGATYNATTRVIDFGTAATLAAGSSNAYQFSFTAPATPGAASLVATTSTTTGQGPNAAPDQFTLALDVQAVADVAVTLTAAASPINAGAQGQFTAVFSNNGPNTATSVTRQVQLPAGLAGVSLPDGGSYDPATGLVTFPTLATLSSGASNSFRILFTTPATGSGVTATASIATPDVELGQTANNTSTATIALTPVFDLVTRISGPSTTVEGTLTTFSVITQNNGPSVAAGATQTVQLPTGLTGVYVSNNGTYDSNSGVVTFPVIATLSGGASQNNTISFLAPAAGFTATASVTPTSGDSNPVNNSATAAATAITRAPATSANLFTTISPSATSVAPGGAVTYTITQGNDGLNPAIDVVTSISLPAGLTGVTVSGGGAYDPLTGVVTFPSIGTQNAGSSTSYTVTVNAPATGTLMAGASVKSGTPDPMPANNISTANVRVSPVTDVATTLTGPTAATAGQVVTYTVATANNGSTAASNVQHTVQIPAGLTGVTVSGGGTYSSATGVVTFPSIASQLPGASVTNTITYTAPAGGTLNNVAAVSTATAETITTNNRSAVTTAVTPVADLAVSLTGPATVVAGNPVVYSVTTTNNGTSSAQNSVTTVQLPTGLTGVVVSGGGTYSSATGVVTFPAIASQPAGSVTNTIGFTAPATTQLVVAANTAADNEEITTNNSATATTTVTAPTAQTVDVVTTISANISSRTPGQPVTFTVTATNSAGSSTGATNVQPVLYLPAGLTGVELPANATYNSTTGVVTLPVTSSLAPGVAVTYTVTVNAPASGSFTALAFASASQTETNTANNSASSQITVTPQADVVTTVTGPSSSSPGASATYNVVTLNNGPSAAAGVQQTVQLPAGLAGVVVSGGGTYNSGNGVVTFPAITALQPGSANAVTNTISFTAPATAFAAVGSVSTTTAETNSGNNSSTQNTALTNQPPTAIAVVSTQPAPVGNSAGAVSLSALLGRDADGTVSFFKVTALPASTQGVLYYQGIPLTVDKEIPAADAALLTFDPAAGYVGNVFFTFTATDNGNATSAPALYTLPVGQDVNSLYTNSPTKGGTVATSYQNNDPIATVFDVNGGKYSSDGAITANGLASAATNPAGTTLLTSLGLQLNPTTGLISVQDRTKLKAGTYTVQVTTVDVFGGTNTQPVTFTIGVAPLPVTLVSFTAKAAGMNSLLTWSTAQELNNSHFVVERSLDGQEFAAIDEVQGQGTKSTATTYSFTDEGIGRKATGPVYYRLRQVDTDGSVSLTSVQTVTFTNSPKADVTVYPNPATDQTATYLDLTGMPTGRYTITVADMAGRVVRTFSSTGGIQERLPIIGLPKGTYVVQVQGNGQVITKRLTKAE</sequence>
<feature type="domain" description="DUF11" evidence="2">
    <location>
        <begin position="1191"/>
        <end position="1296"/>
    </location>
</feature>